<dbReference type="SUPFAM" id="SSF53850">
    <property type="entry name" value="Periplasmic binding protein-like II"/>
    <property type="match status" value="1"/>
</dbReference>
<evidence type="ECO:0000313" key="7">
    <source>
        <dbReference type="Proteomes" id="UP000253941"/>
    </source>
</evidence>
<dbReference type="PROSITE" id="PS50931">
    <property type="entry name" value="HTH_LYSR"/>
    <property type="match status" value="1"/>
</dbReference>
<keyword evidence="3" id="KW-0238">DNA-binding</keyword>
<dbReference type="Proteomes" id="UP000253941">
    <property type="component" value="Unassembled WGS sequence"/>
</dbReference>
<feature type="domain" description="HTH lysR-type" evidence="5">
    <location>
        <begin position="7"/>
        <end position="64"/>
    </location>
</feature>
<proteinExistence type="inferred from homology"/>
<dbReference type="GO" id="GO:0003700">
    <property type="term" value="F:DNA-binding transcription factor activity"/>
    <property type="evidence" value="ECO:0007669"/>
    <property type="project" value="InterPro"/>
</dbReference>
<reference evidence="6 7" key="1">
    <citation type="submission" date="2018-07" db="EMBL/GenBank/DDBJ databases">
        <title>Venubactetium sediminum gen. nov., sp. nov., isolated from a marine solar saltern.</title>
        <authorList>
            <person name="Wang S."/>
        </authorList>
    </citation>
    <scope>NUCLEOTIDE SEQUENCE [LARGE SCALE GENOMIC DNA]</scope>
    <source>
        <strain evidence="6 7">WD2A32</strain>
    </source>
</reference>
<dbReference type="GO" id="GO:0003677">
    <property type="term" value="F:DNA binding"/>
    <property type="evidence" value="ECO:0007669"/>
    <property type="project" value="UniProtKB-KW"/>
</dbReference>
<dbReference type="Gene3D" id="1.10.10.10">
    <property type="entry name" value="Winged helix-like DNA-binding domain superfamily/Winged helix DNA-binding domain"/>
    <property type="match status" value="1"/>
</dbReference>
<evidence type="ECO:0000259" key="5">
    <source>
        <dbReference type="PROSITE" id="PS50931"/>
    </source>
</evidence>
<dbReference type="Pfam" id="PF03466">
    <property type="entry name" value="LysR_substrate"/>
    <property type="match status" value="1"/>
</dbReference>
<dbReference type="AlphaFoldDB" id="A0A369T7E4"/>
<name>A0A369T7E4_9PROT</name>
<dbReference type="InterPro" id="IPR036390">
    <property type="entry name" value="WH_DNA-bd_sf"/>
</dbReference>
<keyword evidence="2" id="KW-0805">Transcription regulation</keyword>
<dbReference type="InterPro" id="IPR036388">
    <property type="entry name" value="WH-like_DNA-bd_sf"/>
</dbReference>
<dbReference type="Gene3D" id="3.40.190.10">
    <property type="entry name" value="Periplasmic binding protein-like II"/>
    <property type="match status" value="2"/>
</dbReference>
<dbReference type="InterPro" id="IPR005119">
    <property type="entry name" value="LysR_subst-bd"/>
</dbReference>
<comment type="caution">
    <text evidence="6">The sequence shown here is derived from an EMBL/GenBank/DDBJ whole genome shotgun (WGS) entry which is preliminary data.</text>
</comment>
<comment type="similarity">
    <text evidence="1">Belongs to the LysR transcriptional regulatory family.</text>
</comment>
<dbReference type="Pfam" id="PF00126">
    <property type="entry name" value="HTH_1"/>
    <property type="match status" value="1"/>
</dbReference>
<keyword evidence="7" id="KW-1185">Reference proteome</keyword>
<gene>
    <name evidence="6" type="ORF">DRB17_14185</name>
</gene>
<keyword evidence="4" id="KW-0804">Transcription</keyword>
<evidence type="ECO:0000256" key="4">
    <source>
        <dbReference type="ARBA" id="ARBA00023163"/>
    </source>
</evidence>
<dbReference type="PRINTS" id="PR00039">
    <property type="entry name" value="HTHLYSR"/>
</dbReference>
<organism evidence="6 7">
    <name type="scientific">Ferruginivarius sediminum</name>
    <dbReference type="NCBI Taxonomy" id="2661937"/>
    <lineage>
        <taxon>Bacteria</taxon>
        <taxon>Pseudomonadati</taxon>
        <taxon>Pseudomonadota</taxon>
        <taxon>Alphaproteobacteria</taxon>
        <taxon>Rhodospirillales</taxon>
        <taxon>Rhodospirillaceae</taxon>
        <taxon>Ferruginivarius</taxon>
    </lineage>
</organism>
<dbReference type="FunFam" id="1.10.10.10:FF:000001">
    <property type="entry name" value="LysR family transcriptional regulator"/>
    <property type="match status" value="1"/>
</dbReference>
<sequence>MDLSMRYDFRQINAFCVVAEELHFNRAAERLHVTQPSLSRTIQNLEEAVGVSLLHRTTRKVELTEAGKAFLAECRLGLGHMDRAVEVARSTAQGVTGELRIAYMDFAINGRLPEMLRAFVEAHPSIRLSLTYMTTAWQRQALLEHKIDVGFMIGAFENPHLENRPFDVNQYVVLLPLHHPLANAKTLRLSDLADEPFVLGDRGWSAFRERLFLLCHEAGFFPHIVQEASTSEGIFGLAAAGVGVSVYASCARNIQRRGLVIRPLIDIEDTIPTFAVWDRAPKTKSLARFADFLGAWCEPGYATPAAGTGER</sequence>
<dbReference type="GO" id="GO:0032993">
    <property type="term" value="C:protein-DNA complex"/>
    <property type="evidence" value="ECO:0007669"/>
    <property type="project" value="TreeGrafter"/>
</dbReference>
<dbReference type="EMBL" id="QPMH01000014">
    <property type="protein sequence ID" value="RDD61230.1"/>
    <property type="molecule type" value="Genomic_DNA"/>
</dbReference>
<evidence type="ECO:0000313" key="6">
    <source>
        <dbReference type="EMBL" id="RDD61230.1"/>
    </source>
</evidence>
<dbReference type="PANTHER" id="PTHR30346">
    <property type="entry name" value="TRANSCRIPTIONAL DUAL REGULATOR HCAR-RELATED"/>
    <property type="match status" value="1"/>
</dbReference>
<evidence type="ECO:0000256" key="3">
    <source>
        <dbReference type="ARBA" id="ARBA00023125"/>
    </source>
</evidence>
<dbReference type="PANTHER" id="PTHR30346:SF0">
    <property type="entry name" value="HCA OPERON TRANSCRIPTIONAL ACTIVATOR HCAR"/>
    <property type="match status" value="1"/>
</dbReference>
<protein>
    <submittedName>
        <fullName evidence="6">LysR family transcriptional regulator</fullName>
    </submittedName>
</protein>
<dbReference type="CDD" id="cd08414">
    <property type="entry name" value="PBP2_LTTR_aromatics_like"/>
    <property type="match status" value="1"/>
</dbReference>
<dbReference type="SUPFAM" id="SSF46785">
    <property type="entry name" value="Winged helix' DNA-binding domain"/>
    <property type="match status" value="1"/>
</dbReference>
<accession>A0A369T7E4</accession>
<dbReference type="InterPro" id="IPR000847">
    <property type="entry name" value="LysR_HTH_N"/>
</dbReference>
<evidence type="ECO:0000256" key="2">
    <source>
        <dbReference type="ARBA" id="ARBA00023015"/>
    </source>
</evidence>
<evidence type="ECO:0000256" key="1">
    <source>
        <dbReference type="ARBA" id="ARBA00009437"/>
    </source>
</evidence>